<dbReference type="SUPFAM" id="SSF55681">
    <property type="entry name" value="Class II aaRS and biotin synthetases"/>
    <property type="match status" value="1"/>
</dbReference>
<organism evidence="11 13">
    <name type="scientific">Caldiarchaeum subterraneum</name>
    <dbReference type="NCBI Taxonomy" id="311458"/>
    <lineage>
        <taxon>Archaea</taxon>
        <taxon>Nitrososphaerota</taxon>
        <taxon>Candidatus Caldarchaeales</taxon>
        <taxon>Candidatus Caldarchaeaceae</taxon>
        <taxon>Candidatus Caldarchaeum</taxon>
    </lineage>
</organism>
<dbReference type="HAMAP" id="MF_02075">
    <property type="entry name" value="Asp_tRNA_synth_type2"/>
    <property type="match status" value="1"/>
</dbReference>
<dbReference type="Gene3D" id="2.40.50.140">
    <property type="entry name" value="Nucleic acid-binding proteins"/>
    <property type="match status" value="1"/>
</dbReference>
<dbReference type="GO" id="GO:0000287">
    <property type="term" value="F:magnesium ion binding"/>
    <property type="evidence" value="ECO:0007669"/>
    <property type="project" value="UniProtKB-UniRule"/>
</dbReference>
<dbReference type="EMBL" id="BA000048">
    <property type="protein sequence ID" value="BAJ50936.1"/>
    <property type="molecule type" value="Genomic_DNA"/>
</dbReference>
<dbReference type="InterPro" id="IPR004365">
    <property type="entry name" value="NA-bd_OB_tRNA"/>
</dbReference>
<comment type="caution">
    <text evidence="9">Lacks conserved residue(s) required for the propagation of feature annotation.</text>
</comment>
<comment type="catalytic activity">
    <reaction evidence="9">
        <text>tRNA(Asp) + L-aspartate + ATP = L-aspartyl-tRNA(Asp) + AMP + diphosphate</text>
        <dbReference type="Rhea" id="RHEA:19649"/>
        <dbReference type="Rhea" id="RHEA-COMP:9660"/>
        <dbReference type="Rhea" id="RHEA-COMP:9678"/>
        <dbReference type="ChEBI" id="CHEBI:29991"/>
        <dbReference type="ChEBI" id="CHEBI:30616"/>
        <dbReference type="ChEBI" id="CHEBI:33019"/>
        <dbReference type="ChEBI" id="CHEBI:78442"/>
        <dbReference type="ChEBI" id="CHEBI:78516"/>
        <dbReference type="ChEBI" id="CHEBI:456215"/>
        <dbReference type="EC" id="6.1.1.12"/>
    </reaction>
</comment>
<dbReference type="PROSITE" id="PS50862">
    <property type="entry name" value="AA_TRNA_LIGASE_II"/>
    <property type="match status" value="1"/>
</dbReference>
<keyword evidence="7 9" id="KW-0648">Protein biosynthesis</keyword>
<dbReference type="AlphaFoldDB" id="E6N7D3"/>
<keyword evidence="6 9" id="KW-0067">ATP-binding</keyword>
<evidence type="ECO:0000313" key="12">
    <source>
        <dbReference type="EMBL" id="BAJ50936.1"/>
    </source>
</evidence>
<feature type="binding site" evidence="9">
    <location>
        <position position="370"/>
    </location>
    <ligand>
        <name>L-aspartate</name>
        <dbReference type="ChEBI" id="CHEBI:29991"/>
    </ligand>
</feature>
<dbReference type="GO" id="GO:0003723">
    <property type="term" value="F:RNA binding"/>
    <property type="evidence" value="ECO:0007669"/>
    <property type="project" value="TreeGrafter"/>
</dbReference>
<protein>
    <recommendedName>
        <fullName evidence="9">Aspartate--tRNA(Asp) ligase</fullName>
        <ecNumber evidence="9">6.1.1.12</ecNumber>
    </recommendedName>
    <alternativeName>
        <fullName evidence="9">Aspartyl-tRNA synthetase</fullName>
        <shortName evidence="9">AspRS</shortName>
    </alternativeName>
    <alternativeName>
        <fullName evidence="9">Discriminating aspartyl-tRNA synthetase</fullName>
        <shortName evidence="9">D-AspRS</shortName>
    </alternativeName>
</protein>
<name>E6N7D3_CALS0</name>
<dbReference type="GO" id="GO:0006422">
    <property type="term" value="P:aspartyl-tRNA aminoacylation"/>
    <property type="evidence" value="ECO:0007669"/>
    <property type="project" value="UniProtKB-UniRule"/>
</dbReference>
<evidence type="ECO:0000256" key="5">
    <source>
        <dbReference type="ARBA" id="ARBA00022741"/>
    </source>
</evidence>
<dbReference type="InterPro" id="IPR012340">
    <property type="entry name" value="NA-bd_OB-fold"/>
</dbReference>
<feature type="binding site" evidence="9">
    <location>
        <position position="222"/>
    </location>
    <ligand>
        <name>L-aspartate</name>
        <dbReference type="ChEBI" id="CHEBI:29991"/>
    </ligand>
</feature>
<dbReference type="STRING" id="311458.CSUB_C1084"/>
<keyword evidence="8 9" id="KW-0030">Aminoacyl-tRNA synthetase</keyword>
<evidence type="ECO:0000256" key="7">
    <source>
        <dbReference type="ARBA" id="ARBA00022917"/>
    </source>
</evidence>
<evidence type="ECO:0000256" key="2">
    <source>
        <dbReference type="ARBA" id="ARBA00005312"/>
    </source>
</evidence>
<dbReference type="Pfam" id="PF01336">
    <property type="entry name" value="tRNA_anti-codon"/>
    <property type="match status" value="1"/>
</dbReference>
<dbReference type="PANTHER" id="PTHR43450">
    <property type="entry name" value="ASPARTYL-TRNA SYNTHETASE"/>
    <property type="match status" value="1"/>
</dbReference>
<dbReference type="InterPro" id="IPR004523">
    <property type="entry name" value="Asp-tRNA_synthase_2"/>
</dbReference>
<keyword evidence="3 9" id="KW-0963">Cytoplasm</keyword>
<feature type="binding site" evidence="9">
    <location>
        <begin position="222"/>
        <end position="224"/>
    </location>
    <ligand>
        <name>ATP</name>
        <dbReference type="ChEBI" id="CHEBI:30616"/>
    </ligand>
</feature>
<proteinExistence type="inferred from homology"/>
<reference evidence="11 13" key="1">
    <citation type="journal article" date="2005" name="Environ. Microbiol.">
        <title>Genetic and functional properties of uncultivated thermophilic crenarchaeotes from a subsurface gold mine as revealed by analysis of genome fragments.</title>
        <authorList>
            <person name="Nunoura T."/>
            <person name="Hirayama H."/>
            <person name="Takami H."/>
            <person name="Oida H."/>
            <person name="Nishi S."/>
            <person name="Shimamura S."/>
            <person name="Suzuki Y."/>
            <person name="Inagaki F."/>
            <person name="Takai K."/>
            <person name="Nealson K.H."/>
            <person name="Horikoshi K."/>
        </authorList>
    </citation>
    <scope>NUCLEOTIDE SEQUENCE [LARGE SCALE GENOMIC DNA]</scope>
</reference>
<feature type="binding site" evidence="9">
    <location>
        <position position="366"/>
    </location>
    <ligand>
        <name>L-aspartate</name>
        <dbReference type="ChEBI" id="CHEBI:29991"/>
    </ligand>
</feature>
<evidence type="ECO:0000313" key="11">
    <source>
        <dbReference type="EMBL" id="BAJ48202.1"/>
    </source>
</evidence>
<comment type="subunit">
    <text evidence="9">Homodimer.</text>
</comment>
<feature type="binding site" evidence="9">
    <location>
        <begin position="411"/>
        <end position="414"/>
    </location>
    <ligand>
        <name>ATP</name>
        <dbReference type="ChEBI" id="CHEBI:30616"/>
    </ligand>
</feature>
<dbReference type="InterPro" id="IPR002312">
    <property type="entry name" value="Asp/Asn-tRNA-synth_IIb"/>
</dbReference>
<dbReference type="EC" id="6.1.1.12" evidence="9"/>
<feature type="binding site" evidence="9">
    <location>
        <position position="363"/>
    </location>
    <ligand>
        <name>Mg(2+)</name>
        <dbReference type="ChEBI" id="CHEBI:18420"/>
        <label>3</label>
    </ligand>
</feature>
<dbReference type="PRINTS" id="PR01042">
    <property type="entry name" value="TRNASYNTHASP"/>
</dbReference>
<feature type="region of interest" description="Aspartate" evidence="9">
    <location>
        <begin position="201"/>
        <end position="204"/>
    </location>
</feature>
<comment type="cofactor">
    <cofactor evidence="9">
        <name>Mg(2+)</name>
        <dbReference type="ChEBI" id="CHEBI:18420"/>
    </cofactor>
    <text evidence="9">Binds 3 Mg(2+) cations per subunit. The strongest magnesium site (Mg1) is bound to the beta- and gamma-phosphates of ATP and four water molecules complete its coordination sphere.</text>
</comment>
<comment type="subcellular location">
    <subcellularLocation>
        <location evidence="1 9">Cytoplasm</location>
    </subcellularLocation>
</comment>
<dbReference type="Gene3D" id="3.30.930.10">
    <property type="entry name" value="Bira Bifunctional Protein, Domain 2"/>
    <property type="match status" value="1"/>
</dbReference>
<dbReference type="FunFam" id="3.30.930.10:FF:000038">
    <property type="entry name" value="Aspartate--tRNA ligase"/>
    <property type="match status" value="1"/>
</dbReference>
<dbReference type="CDD" id="cd00776">
    <property type="entry name" value="AsxRS_core"/>
    <property type="match status" value="1"/>
</dbReference>
<dbReference type="EMBL" id="AP011857">
    <property type="protein sequence ID" value="BAJ48202.1"/>
    <property type="molecule type" value="Genomic_DNA"/>
</dbReference>
<reference evidence="11 13" key="2">
    <citation type="journal article" date="2011" name="Nucleic Acids Res.">
        <title>Insights into the evolution of Archaea and eukaryotic protein modifier systems revealed by the genome of a novel archaeal group.</title>
        <authorList>
            <person name="Nunoura T."/>
            <person name="Takaki Y."/>
            <person name="Kakuta J."/>
            <person name="Nishi S."/>
            <person name="Sugahara J."/>
            <person name="Kazama H."/>
            <person name="Chee G."/>
            <person name="Hattori M."/>
            <person name="Kanai A."/>
            <person name="Atomi H."/>
            <person name="Takai K."/>
            <person name="Takami H."/>
        </authorList>
    </citation>
    <scope>NUCLEOTIDE SEQUENCE [LARGE SCALE GENOMIC DNA]</scope>
</reference>
<dbReference type="InterPro" id="IPR004364">
    <property type="entry name" value="Aa-tRNA-synt_II"/>
</dbReference>
<evidence type="ECO:0000313" key="13">
    <source>
        <dbReference type="Proteomes" id="UP000008120"/>
    </source>
</evidence>
<evidence type="ECO:0000256" key="6">
    <source>
        <dbReference type="ARBA" id="ARBA00022840"/>
    </source>
</evidence>
<feature type="site" description="Important for tRNA discrimination" evidence="9">
    <location>
        <position position="94"/>
    </location>
</feature>
<evidence type="ECO:0000256" key="9">
    <source>
        <dbReference type="HAMAP-Rule" id="MF_02075"/>
    </source>
</evidence>
<dbReference type="Pfam" id="PF00152">
    <property type="entry name" value="tRNA-synt_2"/>
    <property type="match status" value="1"/>
</dbReference>
<keyword evidence="4 9" id="KW-0436">Ligase</keyword>
<evidence type="ECO:0000256" key="4">
    <source>
        <dbReference type="ARBA" id="ARBA00022598"/>
    </source>
</evidence>
<comment type="similarity">
    <text evidence="2 9">Belongs to the class-II aminoacyl-tRNA synthetase family. Type 2 subfamily.</text>
</comment>
<dbReference type="NCBIfam" id="NF003483">
    <property type="entry name" value="PRK05159.1"/>
    <property type="match status" value="1"/>
</dbReference>
<accession>E6N7D3</accession>
<dbReference type="PANTHER" id="PTHR43450:SF1">
    <property type="entry name" value="ASPARTATE--TRNA LIGASE, CYTOPLASMIC"/>
    <property type="match status" value="1"/>
</dbReference>
<dbReference type="GO" id="GO:0005829">
    <property type="term" value="C:cytosol"/>
    <property type="evidence" value="ECO:0007669"/>
    <property type="project" value="TreeGrafter"/>
</dbReference>
<sequence length="440" mass="50806">MMDENVRMALRGRVMAGDVKPELDGRVVNLFGWVHEIRDLGKLVFILLRDVSGICQVVFRMEEVEQSVRDAVKGLTNESAVFVEGVVVKQPRSKLGVEVVGKRLTVLGRAVPKLELDPTGKVPAGLDARLRHRILDLRRPEVRAVFLVGSEVLKAMRDFFHMKGFVEVRTPKLIGSATEGGAELFEVKYFDRVAYLAQSPQLYKEQLTTVFEKVCEIGPYFRAEASHTGRHISEFTSVDIEQSFADMYEVMDVLEELVVHVHKHLVENHQHLLQMLGVNLRVPKRHFKRFTYDEALEILRSEGVEMRWGEDFGTPHLRLLGKKYPTYYFITHFPTESKPFYIQETEKDPRISESFDLMYQWLELASGGTRVSDHDVLERKLREKGLNPAMFEDHLKVFSYGMPVHAGWGLGFERFLMVLTRRTNIRETVLFPRDRFRLTP</sequence>
<comment type="function">
    <text evidence="9">Catalyzes the attachment of L-aspartate to tRNA(Asp) in a two-step reaction: L-aspartate is first activated by ATP to form Asp-AMP and then transferred to the acceptor end of tRNA(Asp).</text>
</comment>
<feature type="domain" description="Aminoacyl-transfer RNA synthetases class-II family profile" evidence="10">
    <location>
        <begin position="150"/>
        <end position="440"/>
    </location>
</feature>
<keyword evidence="9" id="KW-0460">Magnesium</keyword>
<feature type="binding site" evidence="9">
    <location>
        <position position="363"/>
    </location>
    <ligand>
        <name>Mg(2+)</name>
        <dbReference type="ChEBI" id="CHEBI:18420"/>
        <label>2</label>
    </ligand>
</feature>
<gene>
    <name evidence="9" type="primary">aspS</name>
    <name evidence="12" type="ORF">CSUB_C1084</name>
    <name evidence="11" type="ORF">HGMM_F33A05C41</name>
</gene>
<dbReference type="KEGG" id="csu:CSUB_C1084"/>
<keyword evidence="9" id="KW-0479">Metal-binding</keyword>
<keyword evidence="5 9" id="KW-0547">Nucleotide-binding</keyword>
<dbReference type="SUPFAM" id="SSF50249">
    <property type="entry name" value="Nucleic acid-binding proteins"/>
    <property type="match status" value="1"/>
</dbReference>
<feature type="binding site" evidence="9">
    <location>
        <position position="366"/>
    </location>
    <ligand>
        <name>Mg(2+)</name>
        <dbReference type="ChEBI" id="CHEBI:18420"/>
        <label>2</label>
    </ligand>
</feature>
<evidence type="ECO:0000256" key="3">
    <source>
        <dbReference type="ARBA" id="ARBA00022490"/>
    </source>
</evidence>
<dbReference type="GO" id="GO:0005524">
    <property type="term" value="F:ATP binding"/>
    <property type="evidence" value="ECO:0007669"/>
    <property type="project" value="UniProtKB-UniRule"/>
</dbReference>
<dbReference type="Proteomes" id="UP000008120">
    <property type="component" value="Chromosome"/>
</dbReference>
<dbReference type="InterPro" id="IPR006195">
    <property type="entry name" value="aa-tRNA-synth_II"/>
</dbReference>
<evidence type="ECO:0000256" key="1">
    <source>
        <dbReference type="ARBA" id="ARBA00004496"/>
    </source>
</evidence>
<dbReference type="GO" id="GO:0004815">
    <property type="term" value="F:aspartate-tRNA ligase activity"/>
    <property type="evidence" value="ECO:0007669"/>
    <property type="project" value="UniProtKB-UniRule"/>
</dbReference>
<dbReference type="NCBIfam" id="TIGR00458">
    <property type="entry name" value="aspS_nondisc"/>
    <property type="match status" value="1"/>
</dbReference>
<evidence type="ECO:0000256" key="8">
    <source>
        <dbReference type="ARBA" id="ARBA00023146"/>
    </source>
</evidence>
<feature type="binding site" evidence="9">
    <location>
        <position position="363"/>
    </location>
    <ligand>
        <name>ATP</name>
        <dbReference type="ChEBI" id="CHEBI:30616"/>
    </ligand>
</feature>
<dbReference type="GO" id="GO:0017101">
    <property type="term" value="C:aminoacyl-tRNA synthetase multienzyme complex"/>
    <property type="evidence" value="ECO:0007669"/>
    <property type="project" value="TreeGrafter"/>
</dbReference>
<dbReference type="BioCyc" id="CCAL311458:G131R-1091-MONOMER"/>
<feature type="binding site" evidence="9">
    <location>
        <position position="179"/>
    </location>
    <ligand>
        <name>L-aspartate</name>
        <dbReference type="ChEBI" id="CHEBI:29991"/>
    </ligand>
</feature>
<dbReference type="InterPro" id="IPR045864">
    <property type="entry name" value="aa-tRNA-synth_II/BPL/LPL"/>
</dbReference>
<evidence type="ECO:0000259" key="10">
    <source>
        <dbReference type="PROSITE" id="PS50862"/>
    </source>
</evidence>